<organism evidence="5 6">
    <name type="scientific">Acer saccharum</name>
    <name type="common">Sugar maple</name>
    <dbReference type="NCBI Taxonomy" id="4024"/>
    <lineage>
        <taxon>Eukaryota</taxon>
        <taxon>Viridiplantae</taxon>
        <taxon>Streptophyta</taxon>
        <taxon>Embryophyta</taxon>
        <taxon>Tracheophyta</taxon>
        <taxon>Spermatophyta</taxon>
        <taxon>Magnoliopsida</taxon>
        <taxon>eudicotyledons</taxon>
        <taxon>Gunneridae</taxon>
        <taxon>Pentapetalae</taxon>
        <taxon>rosids</taxon>
        <taxon>malvids</taxon>
        <taxon>Sapindales</taxon>
        <taxon>Sapindaceae</taxon>
        <taxon>Hippocastanoideae</taxon>
        <taxon>Acereae</taxon>
        <taxon>Acer</taxon>
    </lineage>
</organism>
<dbReference type="Pfam" id="PF05266">
    <property type="entry name" value="DUF724"/>
    <property type="match status" value="1"/>
</dbReference>
<name>A0AA39SZ27_ACESA</name>
<evidence type="ECO:0000256" key="3">
    <source>
        <dbReference type="SAM" id="Coils"/>
    </source>
</evidence>
<evidence type="ECO:0000259" key="4">
    <source>
        <dbReference type="SMART" id="SM00743"/>
    </source>
</evidence>
<dbReference type="Pfam" id="PF05641">
    <property type="entry name" value="Agenet"/>
    <property type="match status" value="1"/>
</dbReference>
<feature type="domain" description="Agenet" evidence="4">
    <location>
        <begin position="88"/>
        <end position="147"/>
    </location>
</feature>
<feature type="domain" description="Agenet" evidence="4">
    <location>
        <begin position="7"/>
        <end position="80"/>
    </location>
</feature>
<gene>
    <name evidence="5" type="ORF">LWI29_036373</name>
</gene>
<reference evidence="5" key="2">
    <citation type="submission" date="2023-06" db="EMBL/GenBank/DDBJ databases">
        <authorList>
            <person name="Swenson N.G."/>
            <person name="Wegrzyn J.L."/>
            <person name="Mcevoy S.L."/>
        </authorList>
    </citation>
    <scope>NUCLEOTIDE SEQUENCE</scope>
    <source>
        <strain evidence="5">NS2018</strain>
        <tissue evidence="5">Leaf</tissue>
    </source>
</reference>
<proteinExistence type="predicted"/>
<comment type="caution">
    <text evidence="5">The sequence shown here is derived from an EMBL/GenBank/DDBJ whole genome shotgun (WGS) entry which is preliminary data.</text>
</comment>
<dbReference type="InterPro" id="IPR007930">
    <property type="entry name" value="DUF724"/>
</dbReference>
<dbReference type="InterPro" id="IPR008395">
    <property type="entry name" value="Agenet-like_dom"/>
</dbReference>
<dbReference type="Proteomes" id="UP001168877">
    <property type="component" value="Unassembled WGS sequence"/>
</dbReference>
<dbReference type="InterPro" id="IPR014002">
    <property type="entry name" value="Agenet_dom_plant"/>
</dbReference>
<evidence type="ECO:0000313" key="6">
    <source>
        <dbReference type="Proteomes" id="UP001168877"/>
    </source>
</evidence>
<reference evidence="5" key="1">
    <citation type="journal article" date="2022" name="Plant J.">
        <title>Strategies of tolerance reflected in two North American maple genomes.</title>
        <authorList>
            <person name="McEvoy S.L."/>
            <person name="Sezen U.U."/>
            <person name="Trouern-Trend A."/>
            <person name="McMahon S.M."/>
            <person name="Schaberg P.G."/>
            <person name="Yang J."/>
            <person name="Wegrzyn J.L."/>
            <person name="Swenson N.G."/>
        </authorList>
    </citation>
    <scope>NUCLEOTIDE SEQUENCE</scope>
    <source>
        <strain evidence="5">NS2018</strain>
    </source>
</reference>
<dbReference type="PANTHER" id="PTHR31917:SF153">
    <property type="entry name" value="DUF724 DOMAIN-CONTAINING PROTEIN 3-RELATED"/>
    <property type="match status" value="1"/>
</dbReference>
<evidence type="ECO:0000313" key="5">
    <source>
        <dbReference type="EMBL" id="KAK0598620.1"/>
    </source>
</evidence>
<feature type="coiled-coil region" evidence="3">
    <location>
        <begin position="543"/>
        <end position="615"/>
    </location>
</feature>
<dbReference type="CDD" id="cd20406">
    <property type="entry name" value="Tudor_Agenet_AtDUF_rpt2_4"/>
    <property type="match status" value="1"/>
</dbReference>
<keyword evidence="6" id="KW-1185">Reference proteome</keyword>
<evidence type="ECO:0000256" key="2">
    <source>
        <dbReference type="ARBA" id="ARBA00022604"/>
    </source>
</evidence>
<protein>
    <recommendedName>
        <fullName evidence="4">Agenet domain-containing protein</fullName>
    </recommendedName>
</protein>
<dbReference type="SMART" id="SM00743">
    <property type="entry name" value="Agenet"/>
    <property type="match status" value="2"/>
</dbReference>
<dbReference type="AlphaFoldDB" id="A0AA39SZ27"/>
<dbReference type="EMBL" id="JAUESC010000004">
    <property type="protein sequence ID" value="KAK0598620.1"/>
    <property type="molecule type" value="Genomic_DNA"/>
</dbReference>
<keyword evidence="2" id="KW-0341">Growth regulation</keyword>
<evidence type="ECO:0000256" key="1">
    <source>
        <dbReference type="ARBA" id="ARBA00022448"/>
    </source>
</evidence>
<accession>A0AA39SZ27</accession>
<keyword evidence="3" id="KW-0175">Coiled coil</keyword>
<sequence length="643" mass="71778">MSTGNIDLFAKGTLVEVSSADGWFPGGWFVAKVLDPPPPSPTAPAKMIFLVEYQSLLYGSKLLRKRVDIKFMRPLPPPPPNDDEQEQQRFEVNDVVDAYRNDGWWVGVVSKVWKEEEPMEYLVLLKNPSRIMNFRSSELRFHLDWVGDKWIQPQKQNKMCSKGVEKRGMQMEAETSSEKKKRGTNVKFLLKGKECDGSEGSVDKIDVEDSSTTGAATVDNMSYDNKNLLSLESSPVLRGKECGGLQNSSTIGAVMVDNMPYENQNLLSLESSPELRGKECSGAEGGVDKIIVEDSSTTGAATVDNMSYENQNLLSLESSPVLRGKECGGSEGGVYKIIIENSSTIGAATVDNMPYENQNLLSLESSPVLRGNECSGAEGVVDKIIVEDSSTTGATTVDNMLYENQNLQLLESSPLSRGKECGRAEGIVDDKIIIEDSSTTGAATVDNMSYKNQILRSLESSPILRFVQSLEEFQLMPQKPHFRPLDECEEVYREGLALKHMMTFVNVVKKTSKLQVNASRSIMDSLLKCLPELESHGFNVTNVQRRLLELQTMKESREELQTELEKVKCEIKMRTHEGTKINAELIDVTKEIKLLEEKKARLVSMNEENNSEIAKLKSSDSLLDEHIQNVEHNFESLVTFPWR</sequence>
<keyword evidence="1" id="KW-0813">Transport</keyword>
<dbReference type="PANTHER" id="PTHR31917">
    <property type="entry name" value="AGENET DOMAIN-CONTAINING PROTEIN-RELATED"/>
    <property type="match status" value="1"/>
</dbReference>